<evidence type="ECO:0000313" key="2">
    <source>
        <dbReference type="EMBL" id="KAJ1184890.1"/>
    </source>
</evidence>
<evidence type="ECO:0000313" key="3">
    <source>
        <dbReference type="Proteomes" id="UP001066276"/>
    </source>
</evidence>
<comment type="caution">
    <text evidence="2">The sequence shown here is derived from an EMBL/GenBank/DDBJ whole genome shotgun (WGS) entry which is preliminary data.</text>
</comment>
<reference evidence="2" key="1">
    <citation type="journal article" date="2022" name="bioRxiv">
        <title>Sequencing and chromosome-scale assembly of the giantPleurodeles waltlgenome.</title>
        <authorList>
            <person name="Brown T."/>
            <person name="Elewa A."/>
            <person name="Iarovenko S."/>
            <person name="Subramanian E."/>
            <person name="Araus A.J."/>
            <person name="Petzold A."/>
            <person name="Susuki M."/>
            <person name="Suzuki K.-i.T."/>
            <person name="Hayashi T."/>
            <person name="Toyoda A."/>
            <person name="Oliveira C."/>
            <person name="Osipova E."/>
            <person name="Leigh N.D."/>
            <person name="Simon A."/>
            <person name="Yun M.H."/>
        </authorList>
    </citation>
    <scope>NUCLEOTIDE SEQUENCE</scope>
    <source>
        <strain evidence="2">20211129_DDA</strain>
        <tissue evidence="2">Liver</tissue>
    </source>
</reference>
<organism evidence="2 3">
    <name type="scientific">Pleurodeles waltl</name>
    <name type="common">Iberian ribbed newt</name>
    <dbReference type="NCBI Taxonomy" id="8319"/>
    <lineage>
        <taxon>Eukaryota</taxon>
        <taxon>Metazoa</taxon>
        <taxon>Chordata</taxon>
        <taxon>Craniata</taxon>
        <taxon>Vertebrata</taxon>
        <taxon>Euteleostomi</taxon>
        <taxon>Amphibia</taxon>
        <taxon>Batrachia</taxon>
        <taxon>Caudata</taxon>
        <taxon>Salamandroidea</taxon>
        <taxon>Salamandridae</taxon>
        <taxon>Pleurodelinae</taxon>
        <taxon>Pleurodeles</taxon>
    </lineage>
</organism>
<sequence length="170" mass="17442">MNLVPDSKGRGQDGGVSGRAGPSSTARALKLLHDCGACRPVSLRCDAWCRGGRASWALCELEELEVGAAGSGDLGAGALVTSATSVLGPSGWNPREEGEWIGGLSGRLELVRRFLGGAVDLSHRSAVLAAHGGLTQSGGERCWEKAHRLSCGGWLVTAGEGLKPGGRGLR</sequence>
<dbReference type="EMBL" id="JANPWB010000005">
    <property type="protein sequence ID" value="KAJ1184890.1"/>
    <property type="molecule type" value="Genomic_DNA"/>
</dbReference>
<protein>
    <submittedName>
        <fullName evidence="2">Uncharacterized protein</fullName>
    </submittedName>
</protein>
<name>A0AAV7U8S3_PLEWA</name>
<keyword evidence="3" id="KW-1185">Reference proteome</keyword>
<gene>
    <name evidence="2" type="ORF">NDU88_001687</name>
</gene>
<dbReference type="Proteomes" id="UP001066276">
    <property type="component" value="Chromosome 3_1"/>
</dbReference>
<dbReference type="AlphaFoldDB" id="A0AAV7U8S3"/>
<evidence type="ECO:0000256" key="1">
    <source>
        <dbReference type="SAM" id="MobiDB-lite"/>
    </source>
</evidence>
<proteinExistence type="predicted"/>
<accession>A0AAV7U8S3</accession>
<feature type="region of interest" description="Disordered" evidence="1">
    <location>
        <begin position="1"/>
        <end position="22"/>
    </location>
</feature>